<dbReference type="EMBL" id="MZNU01000345">
    <property type="protein sequence ID" value="OWO99724.1"/>
    <property type="molecule type" value="Genomic_DNA"/>
</dbReference>
<sequence>MTPQELKINNRREQPYLHSPVYDPYLSSLLHVNHAVVRNEPAATGPSFGNSASRNNNHDLQALRPSYHQRRRLLPHLALVFPLQQEVLRGSDDPELLDENSTESSEEFQLVKQVSIIYGVKSAA</sequence>
<proteinExistence type="predicted"/>
<comment type="caution">
    <text evidence="1">The sequence shown here is derived from an EMBL/GenBank/DDBJ whole genome shotgun (WGS) entry which is preliminary data.</text>
</comment>
<evidence type="ECO:0000313" key="2">
    <source>
        <dbReference type="Proteomes" id="UP000242519"/>
    </source>
</evidence>
<dbReference type="Proteomes" id="UP000242519">
    <property type="component" value="Unassembled WGS sequence"/>
</dbReference>
<organism evidence="1 2">
    <name type="scientific">Diplocarpon coronariae</name>
    <dbReference type="NCBI Taxonomy" id="2795749"/>
    <lineage>
        <taxon>Eukaryota</taxon>
        <taxon>Fungi</taxon>
        <taxon>Dikarya</taxon>
        <taxon>Ascomycota</taxon>
        <taxon>Pezizomycotina</taxon>
        <taxon>Leotiomycetes</taxon>
        <taxon>Helotiales</taxon>
        <taxon>Drepanopezizaceae</taxon>
        <taxon>Diplocarpon</taxon>
    </lineage>
</organism>
<gene>
    <name evidence="1" type="ORF">B2J93_9474</name>
</gene>
<keyword evidence="2" id="KW-1185">Reference proteome</keyword>
<name>A0A218YXP2_9HELO</name>
<dbReference type="InParanoid" id="A0A218YXP2"/>
<dbReference type="AlphaFoldDB" id="A0A218YXP2"/>
<protein>
    <submittedName>
        <fullName evidence="1">Uncharacterized protein</fullName>
    </submittedName>
</protein>
<accession>A0A218YXP2</accession>
<reference evidence="1 2" key="1">
    <citation type="submission" date="2017-04" db="EMBL/GenBank/DDBJ databases">
        <title>Draft genome sequence of Marssonina coronaria NL1: causal agent of apple blotch.</title>
        <authorList>
            <person name="Cheng Q."/>
        </authorList>
    </citation>
    <scope>NUCLEOTIDE SEQUENCE [LARGE SCALE GENOMIC DNA]</scope>
    <source>
        <strain evidence="1 2">NL1</strain>
    </source>
</reference>
<evidence type="ECO:0000313" key="1">
    <source>
        <dbReference type="EMBL" id="OWO99724.1"/>
    </source>
</evidence>